<dbReference type="Proteomes" id="UP000199568">
    <property type="component" value="Unassembled WGS sequence"/>
</dbReference>
<dbReference type="STRING" id="426128.SAMN05660297_02131"/>
<accession>A0A1I0DQ77</accession>
<dbReference type="SUPFAM" id="SSF56281">
    <property type="entry name" value="Metallo-hydrolase/oxidoreductase"/>
    <property type="match status" value="1"/>
</dbReference>
<evidence type="ECO:0000313" key="2">
    <source>
        <dbReference type="EMBL" id="SET34703.1"/>
    </source>
</evidence>
<dbReference type="AlphaFoldDB" id="A0A1I0DQ77"/>
<dbReference type="OrthoDB" id="9800940at2"/>
<dbReference type="PANTHER" id="PTHR42663">
    <property type="entry name" value="HYDROLASE C777.06C-RELATED-RELATED"/>
    <property type="match status" value="1"/>
</dbReference>
<dbReference type="RefSeq" id="WP_090443485.1">
    <property type="nucleotide sequence ID" value="NZ_FOHU01000008.1"/>
</dbReference>
<evidence type="ECO:0000259" key="1">
    <source>
        <dbReference type="SMART" id="SM00849"/>
    </source>
</evidence>
<dbReference type="InterPro" id="IPR036866">
    <property type="entry name" value="RibonucZ/Hydroxyglut_hydro"/>
</dbReference>
<organism evidence="2 3">
    <name type="scientific">Natronincola peptidivorans</name>
    <dbReference type="NCBI Taxonomy" id="426128"/>
    <lineage>
        <taxon>Bacteria</taxon>
        <taxon>Bacillati</taxon>
        <taxon>Bacillota</taxon>
        <taxon>Clostridia</taxon>
        <taxon>Peptostreptococcales</taxon>
        <taxon>Natronincolaceae</taxon>
        <taxon>Natronincola</taxon>
    </lineage>
</organism>
<dbReference type="EMBL" id="FOHU01000008">
    <property type="protein sequence ID" value="SET34703.1"/>
    <property type="molecule type" value="Genomic_DNA"/>
</dbReference>
<keyword evidence="3" id="KW-1185">Reference proteome</keyword>
<name>A0A1I0DQ77_9FIRM</name>
<evidence type="ECO:0000313" key="3">
    <source>
        <dbReference type="Proteomes" id="UP000199568"/>
    </source>
</evidence>
<dbReference type="PANTHER" id="PTHR42663:SF4">
    <property type="entry name" value="SLL1036 PROTEIN"/>
    <property type="match status" value="1"/>
</dbReference>
<protein>
    <submittedName>
        <fullName evidence="2">Phosphoribosyl 1,2-cyclic phosphodiesterase</fullName>
    </submittedName>
</protein>
<dbReference type="Pfam" id="PF12706">
    <property type="entry name" value="Lactamase_B_2"/>
    <property type="match status" value="1"/>
</dbReference>
<reference evidence="2 3" key="1">
    <citation type="submission" date="2016-10" db="EMBL/GenBank/DDBJ databases">
        <authorList>
            <person name="de Groot N.N."/>
        </authorList>
    </citation>
    <scope>NUCLEOTIDE SEQUENCE [LARGE SCALE GENOMIC DNA]</scope>
    <source>
        <strain evidence="2 3">DSM 18979</strain>
    </source>
</reference>
<feature type="domain" description="Metallo-beta-lactamase" evidence="1">
    <location>
        <begin position="33"/>
        <end position="215"/>
    </location>
</feature>
<dbReference type="CDD" id="cd07715">
    <property type="entry name" value="TaR3-like_MBL-fold"/>
    <property type="match status" value="1"/>
</dbReference>
<gene>
    <name evidence="2" type="ORF">SAMN05660297_02131</name>
</gene>
<sequence length="305" mass="34182">MGHTKDHMLEITFWGVRGSRPTPGPETTHYGGNTSCVHVRSTNHSIIFDGGTGLAALGQYMTEQQSHMSEKQESLKVDLFFSHQHWDHIQGLPFFKPLYQTGNIFHLYGETKDSISLERTIKMQMQPPHFPISIESIKSTLYFHSITGGQTIDLGYGLEITSFSLNHPNGALAYRLNLGDNAIVYCTDTEPLADSDAQQFLSFIQGVDVLIYDSHYTDDEYCGMVGGIPKTGWGHSTWQEGVRISQQAHVRSLVLFHHKEDRTDDELKSIEKLAQDLFRSTIVAREGVKIIVGGGSTEKVVIHYP</sequence>
<proteinExistence type="predicted"/>
<dbReference type="Gene3D" id="3.60.15.10">
    <property type="entry name" value="Ribonuclease Z/Hydroxyacylglutathione hydrolase-like"/>
    <property type="match status" value="1"/>
</dbReference>
<dbReference type="InterPro" id="IPR001279">
    <property type="entry name" value="Metallo-B-lactamas"/>
</dbReference>
<dbReference type="SMART" id="SM00849">
    <property type="entry name" value="Lactamase_B"/>
    <property type="match status" value="1"/>
</dbReference>